<evidence type="ECO:0000259" key="2">
    <source>
        <dbReference type="Pfam" id="PF00085"/>
    </source>
</evidence>
<organism evidence="3">
    <name type="scientific">Phaeodactylum tricornutum</name>
    <name type="common">Diatom</name>
    <dbReference type="NCBI Taxonomy" id="2850"/>
    <lineage>
        <taxon>Eukaryota</taxon>
        <taxon>Sar</taxon>
        <taxon>Stramenopiles</taxon>
        <taxon>Ochrophyta</taxon>
        <taxon>Bacillariophyta</taxon>
        <taxon>Bacillariophyceae</taxon>
        <taxon>Bacillariophycidae</taxon>
        <taxon>Naviculales</taxon>
        <taxon>Phaeodactylaceae</taxon>
        <taxon>Phaeodactylum</taxon>
    </lineage>
</organism>
<dbReference type="Gene3D" id="3.40.30.10">
    <property type="entry name" value="Glutaredoxin"/>
    <property type="match status" value="1"/>
</dbReference>
<dbReference type="Proteomes" id="UP000836788">
    <property type="component" value="Chromosome 18"/>
</dbReference>
<dbReference type="SUPFAM" id="SSF52833">
    <property type="entry name" value="Thioredoxin-like"/>
    <property type="match status" value="1"/>
</dbReference>
<evidence type="ECO:0000256" key="1">
    <source>
        <dbReference type="ARBA" id="ARBA00023157"/>
    </source>
</evidence>
<dbReference type="CDD" id="cd02947">
    <property type="entry name" value="TRX_family"/>
    <property type="match status" value="1"/>
</dbReference>
<dbReference type="PANTHER" id="PTHR46115">
    <property type="entry name" value="THIOREDOXIN-LIKE PROTEIN 1"/>
    <property type="match status" value="1"/>
</dbReference>
<gene>
    <name evidence="3" type="ORF">PTTT1_LOCUS21887</name>
</gene>
<dbReference type="InterPro" id="IPR036249">
    <property type="entry name" value="Thioredoxin-like_sf"/>
</dbReference>
<dbReference type="InterPro" id="IPR013766">
    <property type="entry name" value="Thioredoxin_domain"/>
</dbReference>
<keyword evidence="1" id="KW-1015">Disulfide bond</keyword>
<proteinExistence type="predicted"/>
<reference evidence="3" key="1">
    <citation type="submission" date="2022-02" db="EMBL/GenBank/DDBJ databases">
        <authorList>
            <person name="Giguere J D."/>
        </authorList>
    </citation>
    <scope>NUCLEOTIDE SEQUENCE</scope>
    <source>
        <strain evidence="3">CCAP 1055/1</strain>
    </source>
</reference>
<feature type="domain" description="Thioredoxin" evidence="2">
    <location>
        <begin position="71"/>
        <end position="165"/>
    </location>
</feature>
<name>A0A8J9X2A2_PHATR</name>
<dbReference type="AlphaFoldDB" id="A0A8J9X2A2"/>
<protein>
    <recommendedName>
        <fullName evidence="2">Thioredoxin domain-containing protein</fullName>
    </recommendedName>
</protein>
<dbReference type="EMBL" id="OU594959">
    <property type="protein sequence ID" value="CAG9283157.1"/>
    <property type="molecule type" value="Genomic_DNA"/>
</dbReference>
<accession>A0A8J9X2A2</accession>
<evidence type="ECO:0000313" key="3">
    <source>
        <dbReference type="EMBL" id="CAG9283157.1"/>
    </source>
</evidence>
<sequence length="169" mass="18570">MSTCCIGGVCIPYSAIVPFLLMCLKWGVGYLKSIFVAPVLTNEIGNTGTDRSSRTCCSSTTLCEDEVKSMETTAEFDNVLSSRNKVIVKFTASWCRPCQQIQPLFNQLSAKSRSTEFLTADVDDLDEIAARYKIAILPTFAAFHSGKLVGKYVGSNEEKLKAWVSDMPT</sequence>
<dbReference type="Pfam" id="PF00085">
    <property type="entry name" value="Thioredoxin"/>
    <property type="match status" value="1"/>
</dbReference>